<keyword evidence="4" id="KW-0723">Serine/threonine-protein kinase</keyword>
<dbReference type="FunFam" id="3.80.10.10:FF:000041">
    <property type="entry name" value="LRR receptor-like serine/threonine-protein kinase ERECTA"/>
    <property type="match status" value="1"/>
</dbReference>
<evidence type="ECO:0000256" key="3">
    <source>
        <dbReference type="ARBA" id="ARBA00012513"/>
    </source>
</evidence>
<dbReference type="Pfam" id="PF00560">
    <property type="entry name" value="LRR_1"/>
    <property type="match status" value="3"/>
</dbReference>
<accession>A0AA39S9T2</accession>
<dbReference type="InterPro" id="IPR032675">
    <property type="entry name" value="LRR_dom_sf"/>
</dbReference>
<keyword evidence="24" id="KW-1185">Reference proteome</keyword>
<evidence type="ECO:0000313" key="24">
    <source>
        <dbReference type="Proteomes" id="UP001168877"/>
    </source>
</evidence>
<feature type="signal peptide" evidence="21">
    <location>
        <begin position="1"/>
        <end position="27"/>
    </location>
</feature>
<evidence type="ECO:0000256" key="10">
    <source>
        <dbReference type="ARBA" id="ARBA00022741"/>
    </source>
</evidence>
<dbReference type="GO" id="GO:0005524">
    <property type="term" value="F:ATP binding"/>
    <property type="evidence" value="ECO:0007669"/>
    <property type="project" value="UniProtKB-UniRule"/>
</dbReference>
<evidence type="ECO:0000256" key="14">
    <source>
        <dbReference type="ARBA" id="ARBA00023136"/>
    </source>
</evidence>
<feature type="chain" id="PRO_5041319885" description="non-specific serine/threonine protein kinase" evidence="21">
    <location>
        <begin position="28"/>
        <end position="1749"/>
    </location>
</feature>
<dbReference type="Gene3D" id="3.80.10.10">
    <property type="entry name" value="Ribonuclease Inhibitor"/>
    <property type="match status" value="5"/>
</dbReference>
<dbReference type="FunFam" id="3.80.10.10:FF:000542">
    <property type="entry name" value="Leucine-rich repeat protein kinase family protein"/>
    <property type="match status" value="1"/>
</dbReference>
<name>A0AA39S9T2_ACESA</name>
<dbReference type="GO" id="GO:0016020">
    <property type="term" value="C:membrane"/>
    <property type="evidence" value="ECO:0007669"/>
    <property type="project" value="UniProtKB-SubCell"/>
</dbReference>
<evidence type="ECO:0000256" key="1">
    <source>
        <dbReference type="ARBA" id="ARBA00004479"/>
    </source>
</evidence>
<dbReference type="Gene3D" id="1.10.510.10">
    <property type="entry name" value="Transferase(Phosphotransferase) domain 1"/>
    <property type="match status" value="3"/>
</dbReference>
<dbReference type="InterPro" id="IPR001611">
    <property type="entry name" value="Leu-rich_rpt"/>
</dbReference>
<feature type="transmembrane region" description="Helical" evidence="20">
    <location>
        <begin position="1383"/>
        <end position="1408"/>
    </location>
</feature>
<keyword evidence="15" id="KW-0675">Receptor</keyword>
<evidence type="ECO:0000256" key="8">
    <source>
        <dbReference type="ARBA" id="ARBA00022729"/>
    </source>
</evidence>
<reference evidence="23" key="2">
    <citation type="submission" date="2023-06" db="EMBL/GenBank/DDBJ databases">
        <authorList>
            <person name="Swenson N.G."/>
            <person name="Wegrzyn J.L."/>
            <person name="Mcevoy S.L."/>
        </authorList>
    </citation>
    <scope>NUCLEOTIDE SEQUENCE</scope>
    <source>
        <strain evidence="23">NS2018</strain>
        <tissue evidence="23">Leaf</tissue>
    </source>
</reference>
<evidence type="ECO:0000313" key="23">
    <source>
        <dbReference type="EMBL" id="KAK0590242.1"/>
    </source>
</evidence>
<dbReference type="InterPro" id="IPR000719">
    <property type="entry name" value="Prot_kinase_dom"/>
</dbReference>
<evidence type="ECO:0000256" key="12">
    <source>
        <dbReference type="ARBA" id="ARBA00022840"/>
    </source>
</evidence>
<keyword evidence="7 20" id="KW-0812">Transmembrane</keyword>
<gene>
    <name evidence="23" type="ORF">LWI29_024375</name>
</gene>
<evidence type="ECO:0000256" key="13">
    <source>
        <dbReference type="ARBA" id="ARBA00022989"/>
    </source>
</evidence>
<evidence type="ECO:0000256" key="4">
    <source>
        <dbReference type="ARBA" id="ARBA00022527"/>
    </source>
</evidence>
<dbReference type="SUPFAM" id="SSF52058">
    <property type="entry name" value="L domain-like"/>
    <property type="match status" value="2"/>
</dbReference>
<dbReference type="FunFam" id="1.10.510.10:FF:000453">
    <property type="entry name" value="LRR receptor-like serine/threonine-protein kinase HSL2"/>
    <property type="match status" value="1"/>
</dbReference>
<keyword evidence="12 19" id="KW-0067">ATP-binding</keyword>
<evidence type="ECO:0000256" key="6">
    <source>
        <dbReference type="ARBA" id="ARBA00022679"/>
    </source>
</evidence>
<evidence type="ECO:0000256" key="2">
    <source>
        <dbReference type="ARBA" id="ARBA00009592"/>
    </source>
</evidence>
<evidence type="ECO:0000259" key="22">
    <source>
        <dbReference type="PROSITE" id="PS50011"/>
    </source>
</evidence>
<dbReference type="Pfam" id="PF07714">
    <property type="entry name" value="PK_Tyr_Ser-Thr"/>
    <property type="match status" value="2"/>
</dbReference>
<evidence type="ECO:0000256" key="17">
    <source>
        <dbReference type="ARBA" id="ARBA00047899"/>
    </source>
</evidence>
<dbReference type="CDD" id="cd14066">
    <property type="entry name" value="STKc_IRAK"/>
    <property type="match status" value="1"/>
</dbReference>
<dbReference type="PANTHER" id="PTHR45974:SF266">
    <property type="entry name" value="LEUCINE-RICH REPEAT RECEPTOR PROTEIN KINASE HPCA1"/>
    <property type="match status" value="1"/>
</dbReference>
<evidence type="ECO:0000256" key="11">
    <source>
        <dbReference type="ARBA" id="ARBA00022777"/>
    </source>
</evidence>
<dbReference type="EMBL" id="JAUESC010000381">
    <property type="protein sequence ID" value="KAK0590242.1"/>
    <property type="molecule type" value="Genomic_DNA"/>
</dbReference>
<feature type="transmembrane region" description="Helical" evidence="20">
    <location>
        <begin position="555"/>
        <end position="580"/>
    </location>
</feature>
<dbReference type="GO" id="GO:0004674">
    <property type="term" value="F:protein serine/threonine kinase activity"/>
    <property type="evidence" value="ECO:0007669"/>
    <property type="project" value="UniProtKB-KW"/>
</dbReference>
<keyword evidence="6" id="KW-0808">Transferase</keyword>
<evidence type="ECO:0000256" key="20">
    <source>
        <dbReference type="SAM" id="Phobius"/>
    </source>
</evidence>
<feature type="domain" description="Protein kinase" evidence="22">
    <location>
        <begin position="1456"/>
        <end position="1749"/>
    </location>
</feature>
<dbReference type="FunFam" id="1.10.510.10:FF:001023">
    <property type="entry name" value="Os07g0541700 protein"/>
    <property type="match status" value="1"/>
</dbReference>
<organism evidence="23 24">
    <name type="scientific">Acer saccharum</name>
    <name type="common">Sugar maple</name>
    <dbReference type="NCBI Taxonomy" id="4024"/>
    <lineage>
        <taxon>Eukaryota</taxon>
        <taxon>Viridiplantae</taxon>
        <taxon>Streptophyta</taxon>
        <taxon>Embryophyta</taxon>
        <taxon>Tracheophyta</taxon>
        <taxon>Spermatophyta</taxon>
        <taxon>Magnoliopsida</taxon>
        <taxon>eudicotyledons</taxon>
        <taxon>Gunneridae</taxon>
        <taxon>Pentapetalae</taxon>
        <taxon>rosids</taxon>
        <taxon>malvids</taxon>
        <taxon>Sapindales</taxon>
        <taxon>Sapindaceae</taxon>
        <taxon>Hippocastanoideae</taxon>
        <taxon>Acereae</taxon>
        <taxon>Acer</taxon>
    </lineage>
</organism>
<feature type="binding site" evidence="19">
    <location>
        <position position="656"/>
    </location>
    <ligand>
        <name>ATP</name>
        <dbReference type="ChEBI" id="CHEBI:30616"/>
    </ligand>
</feature>
<feature type="domain" description="Protein kinase" evidence="22">
    <location>
        <begin position="628"/>
        <end position="900"/>
    </location>
</feature>
<dbReference type="InterPro" id="IPR001245">
    <property type="entry name" value="Ser-Thr/Tyr_kinase_cat_dom"/>
</dbReference>
<keyword evidence="16" id="KW-0325">Glycoprotein</keyword>
<dbReference type="PROSITE" id="PS00108">
    <property type="entry name" value="PROTEIN_KINASE_ST"/>
    <property type="match status" value="2"/>
</dbReference>
<dbReference type="InterPro" id="IPR008271">
    <property type="entry name" value="Ser/Thr_kinase_AS"/>
</dbReference>
<reference evidence="23" key="1">
    <citation type="journal article" date="2022" name="Plant J.">
        <title>Strategies of tolerance reflected in two North American maple genomes.</title>
        <authorList>
            <person name="McEvoy S.L."/>
            <person name="Sezen U.U."/>
            <person name="Trouern-Trend A."/>
            <person name="McMahon S.M."/>
            <person name="Schaberg P.G."/>
            <person name="Yang J."/>
            <person name="Wegrzyn J.L."/>
            <person name="Swenson N.G."/>
        </authorList>
    </citation>
    <scope>NUCLEOTIDE SEQUENCE</scope>
    <source>
        <strain evidence="23">NS2018</strain>
    </source>
</reference>
<comment type="caution">
    <text evidence="23">The sequence shown here is derived from an EMBL/GenBank/DDBJ whole genome shotgun (WGS) entry which is preliminary data.</text>
</comment>
<feature type="binding site" evidence="19">
    <location>
        <position position="1484"/>
    </location>
    <ligand>
        <name>ATP</name>
        <dbReference type="ChEBI" id="CHEBI:30616"/>
    </ligand>
</feature>
<evidence type="ECO:0000256" key="16">
    <source>
        <dbReference type="ARBA" id="ARBA00023180"/>
    </source>
</evidence>
<keyword evidence="11" id="KW-0418">Kinase</keyword>
<proteinExistence type="inferred from homology"/>
<dbReference type="FunFam" id="3.30.200.20:FF:000328">
    <property type="entry name" value="Leucine-rich repeat protein kinase family protein"/>
    <property type="match status" value="2"/>
</dbReference>
<dbReference type="SUPFAM" id="SSF56112">
    <property type="entry name" value="Protein kinase-like (PK-like)"/>
    <property type="match status" value="2"/>
</dbReference>
<dbReference type="PANTHER" id="PTHR45974">
    <property type="entry name" value="RECEPTOR-LIKE PROTEIN 55"/>
    <property type="match status" value="1"/>
</dbReference>
<evidence type="ECO:0000256" key="5">
    <source>
        <dbReference type="ARBA" id="ARBA00022614"/>
    </source>
</evidence>
<comment type="subcellular location">
    <subcellularLocation>
        <location evidence="1">Membrane</location>
        <topology evidence="1">Single-pass type I membrane protein</topology>
    </subcellularLocation>
</comment>
<evidence type="ECO:0000256" key="15">
    <source>
        <dbReference type="ARBA" id="ARBA00023170"/>
    </source>
</evidence>
<evidence type="ECO:0000256" key="7">
    <source>
        <dbReference type="ARBA" id="ARBA00022692"/>
    </source>
</evidence>
<keyword evidence="10 19" id="KW-0547">Nucleotide-binding</keyword>
<dbReference type="FunFam" id="3.80.10.10:FF:000363">
    <property type="entry name" value="Leucine-rich repeat family protein"/>
    <property type="match status" value="1"/>
</dbReference>
<dbReference type="SMART" id="SM00220">
    <property type="entry name" value="S_TKc"/>
    <property type="match status" value="2"/>
</dbReference>
<evidence type="ECO:0000256" key="21">
    <source>
        <dbReference type="SAM" id="SignalP"/>
    </source>
</evidence>
<comment type="catalytic activity">
    <reaction evidence="18">
        <text>L-seryl-[protein] + ATP = O-phospho-L-seryl-[protein] + ADP + H(+)</text>
        <dbReference type="Rhea" id="RHEA:17989"/>
        <dbReference type="Rhea" id="RHEA-COMP:9863"/>
        <dbReference type="Rhea" id="RHEA-COMP:11604"/>
        <dbReference type="ChEBI" id="CHEBI:15378"/>
        <dbReference type="ChEBI" id="CHEBI:29999"/>
        <dbReference type="ChEBI" id="CHEBI:30616"/>
        <dbReference type="ChEBI" id="CHEBI:83421"/>
        <dbReference type="ChEBI" id="CHEBI:456216"/>
        <dbReference type="EC" id="2.7.11.1"/>
    </reaction>
</comment>
<comment type="similarity">
    <text evidence="2">Belongs to the RLP family.</text>
</comment>
<keyword evidence="5" id="KW-0433">Leucine-rich repeat</keyword>
<dbReference type="EC" id="2.7.11.1" evidence="3"/>
<sequence length="1749" mass="192842">MMMGLRIQVFLLTVWFQFLIIAAVTNPEDAAILKSLKDIFKDGLPPNWQGSDPCGDQWDGIECSRTRVTTITLSSMGLSGSLSGDITGLSELLTLDLSYNEDLKGSLPSSIGNLNKLTNLILVGCSLSGPIPDSIGSLQQLVFLSLNSNRFSGGIPASIGSLTKLYWLDLADNQLDGTIPVSDGVSPGLDMLVHTKHFHLGKNKLSGRIPEKLFNSDMAIRQQPAHWPPSFFPRTCETLEVVRFDGNLLSGTVPSNLNNLTNLNELFLSNNRLTGPMPNLTNLTTLSYLDMSNNTFDESTIPSWFSTLQSLTTLTMESTELQGEVPATIFSLSHLQAVNLKRNRLNGTLDIGASHSSQLQSIYLQKNSITAFTDRPGANKDITIILADNPICQESGDPKDYCKASERVSSYRTPSKSCLPNPCSSGHISSPNCMCAYPYTGILHFRAPSFSGVGNETYYQKLEQTILESYQSVKLPVDSVSLSNPRKSLSQYLEISLAVFPLGQDSFNRTGISRIGFVLSNQTYKPPKEFGPFFFIGDGYLHFIGETRKSEKTSIGVIIGAAVGGCVLLLLLVLAGVYAYRQKRRAEKANDQNPFAHWDPNKSSGSIPQLKGARCFSFEELNKYTNHFSDTNEVGSGGYGKVYRATLPSGQLIAIKRAQQGSMQGAVEFKTEIELLSRVHHKNLVTLLGFCFERGEQMLIYEYIPNGSIRDSLSGKTGIRLDWVRRLKIALGAARGLSYLHELADPPIIHRDVKSTNIMLDERLTAKVADFGLSKLMGDSDKDHITTQVKGTMGYLDPEYYMTNQLTEKSDVYSFGVLMLEILTGRRPIERGKYIVREIKMAMDKKKDLYNLYEILDPTIGLGTTLKGFEKFVDLSLRCVEESGADRPSMSEVVKEIEYILQLAGLNPNAESAGSSATYDDASKGYRHPYGNESFDYSGGFPASKIEPQILVGCSLSGPIPDSIGSLQQLVFLSLNSNSFNGKIPASIGYLSNLYWLDLTDNQLDGTIPVSDGVSPGLDMLVRTKHFHLGKNKLSGRIPEKLFSSDMDLIHVLFDSNQLTGPLPSSLRLVKTLEVVRFDRNLLSGTVPSNLNDLTNLNALFLFNNRLTGPIPNLANLTTLNYLDMSNNTFDPSPIPSWFSTLQSLTTLTMDRTELEGEVPTTLFSLSLLQTVNLKENRLNGTLDIGASHSSQLLSINLQSNYITAFTDRQGANITIILTGNPICQESGDPKDYCRAAEWNSSYSTLPKNCVPTSCSSDQISSPTCMCAYPYTGILSFRPPSNKTSYQNLEQSILQQFQSSKLPVDSVSLSNPHKSQSQYLEISLAVFPSGQDSFNRTGISMIGFFLSNPTYVPPAEFRPLFFNGDPYLHFTGETRRSVKSTGIGVIIGTAAGGCVLLLLLILAGFYAYHQKRRAEKANDQNPFAHWDRNKSSGSIPQLKGARCFSIEELNKYTNHFSDTNEVGSGGYGKVYRATLPSGQLIAIKRAKQGSMQGAVEFKTEIELLSRVHHKNLVTLLGFCFERGEQMLIYEYIPNGCLRDSLSGKSGIRLEWVRRLKIALGAARGLSYLHELADPPIIHRDVKSTNILLDERLNAKVADFGLSKPMGVSDKDHISTEVKGTMILTGRRPIERGKYIVREIKMAMDKKKDLYNLYEILDPTIGLGTTLKGFEKFVDLSLRCVEESGADRPSMSEVVKEIEYILQLAGLNPNAESAGSSATYDDASKGYRHPYGNESFDYSGGFPASKIEPQ</sequence>
<dbReference type="Proteomes" id="UP001168877">
    <property type="component" value="Unassembled WGS sequence"/>
</dbReference>
<dbReference type="PROSITE" id="PS50011">
    <property type="entry name" value="PROTEIN_KINASE_DOM"/>
    <property type="match status" value="2"/>
</dbReference>
<dbReference type="PROSITE" id="PS00107">
    <property type="entry name" value="PROTEIN_KINASE_ATP"/>
    <property type="match status" value="2"/>
</dbReference>
<evidence type="ECO:0000256" key="9">
    <source>
        <dbReference type="ARBA" id="ARBA00022737"/>
    </source>
</evidence>
<evidence type="ECO:0000256" key="19">
    <source>
        <dbReference type="PROSITE-ProRule" id="PRU10141"/>
    </source>
</evidence>
<evidence type="ECO:0000256" key="18">
    <source>
        <dbReference type="ARBA" id="ARBA00048679"/>
    </source>
</evidence>
<keyword evidence="14 20" id="KW-0472">Membrane</keyword>
<dbReference type="InterPro" id="IPR017441">
    <property type="entry name" value="Protein_kinase_ATP_BS"/>
</dbReference>
<protein>
    <recommendedName>
        <fullName evidence="3">non-specific serine/threonine protein kinase</fullName>
        <ecNumber evidence="3">2.7.11.1</ecNumber>
    </recommendedName>
</protein>
<dbReference type="InterPro" id="IPR011009">
    <property type="entry name" value="Kinase-like_dom_sf"/>
</dbReference>
<keyword evidence="8 21" id="KW-0732">Signal</keyword>
<dbReference type="Gene3D" id="3.30.200.20">
    <property type="entry name" value="Phosphorylase Kinase, domain 1"/>
    <property type="match status" value="2"/>
</dbReference>
<comment type="catalytic activity">
    <reaction evidence="17">
        <text>L-threonyl-[protein] + ATP = O-phospho-L-threonyl-[protein] + ADP + H(+)</text>
        <dbReference type="Rhea" id="RHEA:46608"/>
        <dbReference type="Rhea" id="RHEA-COMP:11060"/>
        <dbReference type="Rhea" id="RHEA-COMP:11605"/>
        <dbReference type="ChEBI" id="CHEBI:15378"/>
        <dbReference type="ChEBI" id="CHEBI:30013"/>
        <dbReference type="ChEBI" id="CHEBI:30616"/>
        <dbReference type="ChEBI" id="CHEBI:61977"/>
        <dbReference type="ChEBI" id="CHEBI:456216"/>
        <dbReference type="EC" id="2.7.11.1"/>
    </reaction>
</comment>
<keyword evidence="9" id="KW-0677">Repeat</keyword>
<dbReference type="PROSITE" id="PS51450">
    <property type="entry name" value="LRR"/>
    <property type="match status" value="2"/>
</dbReference>
<keyword evidence="13 20" id="KW-1133">Transmembrane helix</keyword>